<organism evidence="1 2">
    <name type="scientific">Dallia pectoralis</name>
    <name type="common">Alaska blackfish</name>
    <dbReference type="NCBI Taxonomy" id="75939"/>
    <lineage>
        <taxon>Eukaryota</taxon>
        <taxon>Metazoa</taxon>
        <taxon>Chordata</taxon>
        <taxon>Craniata</taxon>
        <taxon>Vertebrata</taxon>
        <taxon>Euteleostomi</taxon>
        <taxon>Actinopterygii</taxon>
        <taxon>Neopterygii</taxon>
        <taxon>Teleostei</taxon>
        <taxon>Protacanthopterygii</taxon>
        <taxon>Esociformes</taxon>
        <taxon>Umbridae</taxon>
        <taxon>Dallia</taxon>
    </lineage>
</organism>
<sequence length="572" mass="62514">MKISLTSYHSSPTAPVRTPLAHGTAMEVIILLLAAFDLAHSFPNCFGKDFITAFPENIVYYHPTHPNNRISVTALNSNTSVTVTIASPYFTTTQQLSAGQPVEFLSYMIGKELDLSKFSNQTVHVTSTDYVSVLAISQKGDSIQTVLVPPVQTLGTEYNVPPVPNIYQSQLYLPYRWFRLVVINHNRTNQVTISGTTGPYETVSLLPFQLVQFWLNGSDPHVLSDLPVAVLYGHPCAFTTICTCRFLLTPLYPVTEWGSEYLLPTIEEDPINTTALLLTTSQAVTLLSGPGTGQLQLQSSQKLPFYPSLPSGSFSVKTSSPVLLTLDTPGLLLNLLPMDSFASCYLVSTIASQINQALLIVPTGQTGGVHLEGNVLTVTWTPMNGTGYSWGLADLLTVGQRNIIWHSSSKIGVYYLGQTDGKVYGNPAASLSAYPDSNGCVLNPEIVTLGNNQAGWPESLNYCQNRGYNLVSLNTPDFLLRVAKALRESPVPVPGQGWIGMRRSSLTGQWYWLTQQDVSFTHWGLGEPGSQIQGQCAMMTLDPEGNYTWSDQSCCEALPAVCYQAPVYFALR</sequence>
<dbReference type="Proteomes" id="UP001157502">
    <property type="component" value="Chromosome 11"/>
</dbReference>
<evidence type="ECO:0000313" key="2">
    <source>
        <dbReference type="Proteomes" id="UP001157502"/>
    </source>
</evidence>
<evidence type="ECO:0000313" key="1">
    <source>
        <dbReference type="EMBL" id="KAJ8004910.1"/>
    </source>
</evidence>
<gene>
    <name evidence="1" type="ORF">DPEC_G00141190</name>
</gene>
<protein>
    <submittedName>
        <fullName evidence="1">Uncharacterized protein</fullName>
    </submittedName>
</protein>
<keyword evidence="2" id="KW-1185">Reference proteome</keyword>
<accession>A0ACC2GN64</accession>
<comment type="caution">
    <text evidence="1">The sequence shown here is derived from an EMBL/GenBank/DDBJ whole genome shotgun (WGS) entry which is preliminary data.</text>
</comment>
<reference evidence="1" key="1">
    <citation type="submission" date="2021-05" db="EMBL/GenBank/DDBJ databases">
        <authorList>
            <person name="Pan Q."/>
            <person name="Jouanno E."/>
            <person name="Zahm M."/>
            <person name="Klopp C."/>
            <person name="Cabau C."/>
            <person name="Louis A."/>
            <person name="Berthelot C."/>
            <person name="Parey E."/>
            <person name="Roest Crollius H."/>
            <person name="Montfort J."/>
            <person name="Robinson-Rechavi M."/>
            <person name="Bouchez O."/>
            <person name="Lampietro C."/>
            <person name="Lopez Roques C."/>
            <person name="Donnadieu C."/>
            <person name="Postlethwait J."/>
            <person name="Bobe J."/>
            <person name="Dillon D."/>
            <person name="Chandos A."/>
            <person name="von Hippel F."/>
            <person name="Guiguen Y."/>
        </authorList>
    </citation>
    <scope>NUCLEOTIDE SEQUENCE</scope>
    <source>
        <strain evidence="1">YG-Jan2019</strain>
    </source>
</reference>
<name>A0ACC2GN64_DALPE</name>
<dbReference type="EMBL" id="CM055738">
    <property type="protein sequence ID" value="KAJ8004910.1"/>
    <property type="molecule type" value="Genomic_DNA"/>
</dbReference>
<proteinExistence type="predicted"/>